<dbReference type="AlphaFoldDB" id="A0A128EST2"/>
<dbReference type="PROSITE" id="PS00211">
    <property type="entry name" value="ABC_TRANSPORTER_1"/>
    <property type="match status" value="1"/>
</dbReference>
<evidence type="ECO:0000256" key="4">
    <source>
        <dbReference type="ARBA" id="ARBA00022840"/>
    </source>
</evidence>
<keyword evidence="2" id="KW-0813">Transport</keyword>
<dbReference type="EMBL" id="FIZY01000001">
    <property type="protein sequence ID" value="CZF77632.1"/>
    <property type="molecule type" value="Genomic_DNA"/>
</dbReference>
<dbReference type="Gene3D" id="3.40.50.300">
    <property type="entry name" value="P-loop containing nucleotide triphosphate hydrolases"/>
    <property type="match status" value="1"/>
</dbReference>
<dbReference type="Pfam" id="PF00005">
    <property type="entry name" value="ABC_tran"/>
    <property type="match status" value="1"/>
</dbReference>
<dbReference type="Proteomes" id="UP000073601">
    <property type="component" value="Unassembled WGS sequence"/>
</dbReference>
<keyword evidence="6" id="KW-0378">Hydrolase</keyword>
<feature type="domain" description="ABC transporter" evidence="5">
    <location>
        <begin position="6"/>
        <end position="233"/>
    </location>
</feature>
<evidence type="ECO:0000256" key="3">
    <source>
        <dbReference type="ARBA" id="ARBA00022741"/>
    </source>
</evidence>
<evidence type="ECO:0000313" key="6">
    <source>
        <dbReference type="EMBL" id="CZF77632.1"/>
    </source>
</evidence>
<dbReference type="PANTHER" id="PTHR42734:SF17">
    <property type="entry name" value="METAL TRANSPORT SYSTEM ATP-BINDING PROTEIN TM_0124-RELATED"/>
    <property type="match status" value="1"/>
</dbReference>
<dbReference type="GO" id="GO:0016887">
    <property type="term" value="F:ATP hydrolysis activity"/>
    <property type="evidence" value="ECO:0007669"/>
    <property type="project" value="InterPro"/>
</dbReference>
<comment type="similarity">
    <text evidence="1">Belongs to the ABC transporter superfamily.</text>
</comment>
<gene>
    <name evidence="6" type="primary">metN_1</name>
    <name evidence="6" type="ORF">GMA8713_00256</name>
</gene>
<dbReference type="OrthoDB" id="9802264at2"/>
<dbReference type="PROSITE" id="PS50893">
    <property type="entry name" value="ABC_TRANSPORTER_2"/>
    <property type="match status" value="1"/>
</dbReference>
<evidence type="ECO:0000256" key="1">
    <source>
        <dbReference type="ARBA" id="ARBA00005417"/>
    </source>
</evidence>
<keyword evidence="3" id="KW-0547">Nucleotide-binding</keyword>
<keyword evidence="4 6" id="KW-0067">ATP-binding</keyword>
<reference evidence="7" key="1">
    <citation type="submission" date="2016-02" db="EMBL/GenBank/DDBJ databases">
        <authorList>
            <person name="Rodrigo-Torres Lidia"/>
            <person name="Arahal R.David."/>
        </authorList>
    </citation>
    <scope>NUCLEOTIDE SEQUENCE [LARGE SCALE GENOMIC DNA]</scope>
    <source>
        <strain evidence="7">CECT 8713</strain>
    </source>
</reference>
<proteinExistence type="inferred from homology"/>
<dbReference type="InterPro" id="IPR050153">
    <property type="entry name" value="Metal_Ion_Import_ABC"/>
</dbReference>
<dbReference type="InterPro" id="IPR003439">
    <property type="entry name" value="ABC_transporter-like_ATP-bd"/>
</dbReference>
<accession>A0A128EST2</accession>
<dbReference type="GO" id="GO:0055085">
    <property type="term" value="P:transmembrane transport"/>
    <property type="evidence" value="ECO:0007669"/>
    <property type="project" value="InterPro"/>
</dbReference>
<dbReference type="InterPro" id="IPR027417">
    <property type="entry name" value="P-loop_NTPase"/>
</dbReference>
<dbReference type="GO" id="GO:0016020">
    <property type="term" value="C:membrane"/>
    <property type="evidence" value="ECO:0007669"/>
    <property type="project" value="InterPro"/>
</dbReference>
<evidence type="ECO:0000259" key="5">
    <source>
        <dbReference type="PROSITE" id="PS50893"/>
    </source>
</evidence>
<keyword evidence="7" id="KW-1185">Reference proteome</keyword>
<evidence type="ECO:0000313" key="7">
    <source>
        <dbReference type="Proteomes" id="UP000073601"/>
    </source>
</evidence>
<dbReference type="EC" id="3.6.3.-" evidence="6"/>
<sequence length="233" mass="25574">MSQIILEACDLSVKYKHRLLFHIPSLKITPGDAIYLTGQNGIGKTSLLKVLAGIQKPTSGGLNLRRPSLMQRLAGFAGQSGVIYMHQAAYLFDGTVADNVAYGLKGKHFCQRTCRQLTMQALRMIGLESLSREHISLLSGGEKQKVAMARAWALNPSILLMDESCANLDPDAIEAQKVMVEDLLDRGSSLVITSHHSNSLTACCNQNWLIENQRLIHKPKLNLINEDNHAAAS</sequence>
<dbReference type="InterPro" id="IPR015856">
    <property type="entry name" value="ABC_transpr_CbiO/EcfA_su"/>
</dbReference>
<dbReference type="GO" id="GO:0005524">
    <property type="term" value="F:ATP binding"/>
    <property type="evidence" value="ECO:0007669"/>
    <property type="project" value="UniProtKB-KW"/>
</dbReference>
<dbReference type="PANTHER" id="PTHR42734">
    <property type="entry name" value="METAL TRANSPORT SYSTEM ATP-BINDING PROTEIN TM_0124-RELATED"/>
    <property type="match status" value="1"/>
</dbReference>
<dbReference type="CDD" id="cd03225">
    <property type="entry name" value="ABC_cobalt_CbiO_domain1"/>
    <property type="match status" value="1"/>
</dbReference>
<dbReference type="SUPFAM" id="SSF52540">
    <property type="entry name" value="P-loop containing nucleoside triphosphate hydrolases"/>
    <property type="match status" value="1"/>
</dbReference>
<protein>
    <submittedName>
        <fullName evidence="6">Methionine import ATP-binding protein MetN</fullName>
        <ecNumber evidence="6">3.6.3.-</ecNumber>
    </submittedName>
</protein>
<organism evidence="6 7">
    <name type="scientific">Grimontia marina</name>
    <dbReference type="NCBI Taxonomy" id="646534"/>
    <lineage>
        <taxon>Bacteria</taxon>
        <taxon>Pseudomonadati</taxon>
        <taxon>Pseudomonadota</taxon>
        <taxon>Gammaproteobacteria</taxon>
        <taxon>Vibrionales</taxon>
        <taxon>Vibrionaceae</taxon>
        <taxon>Grimontia</taxon>
    </lineage>
</organism>
<dbReference type="InterPro" id="IPR017871">
    <property type="entry name" value="ABC_transporter-like_CS"/>
</dbReference>
<evidence type="ECO:0000256" key="2">
    <source>
        <dbReference type="ARBA" id="ARBA00022448"/>
    </source>
</evidence>
<name>A0A128EST2_9GAMM</name>
<dbReference type="RefSeq" id="WP_062704960.1">
    <property type="nucleotide sequence ID" value="NZ_CAWRCI010000001.1"/>
</dbReference>